<gene>
    <name evidence="1" type="ORF">FWK35_00005124</name>
</gene>
<accession>A0A6G0ZAU1</accession>
<reference evidence="1 2" key="1">
    <citation type="submission" date="2019-08" db="EMBL/GenBank/DDBJ databases">
        <title>Whole genome of Aphis craccivora.</title>
        <authorList>
            <person name="Voronova N.V."/>
            <person name="Shulinski R.S."/>
            <person name="Bandarenka Y.V."/>
            <person name="Zhorov D.G."/>
            <person name="Warner D."/>
        </authorList>
    </citation>
    <scope>NUCLEOTIDE SEQUENCE [LARGE SCALE GENOMIC DNA]</scope>
    <source>
        <strain evidence="1">180601</strain>
        <tissue evidence="1">Whole Body</tissue>
    </source>
</reference>
<proteinExistence type="predicted"/>
<evidence type="ECO:0000313" key="2">
    <source>
        <dbReference type="Proteomes" id="UP000478052"/>
    </source>
</evidence>
<protein>
    <submittedName>
        <fullName evidence="1">Uncharacterized protein</fullName>
    </submittedName>
</protein>
<dbReference type="EMBL" id="VUJU01000905">
    <property type="protein sequence ID" value="KAF0767739.1"/>
    <property type="molecule type" value="Genomic_DNA"/>
</dbReference>
<sequence length="58" mass="5991">MTYGNSGGSEYGTISNCSNSPFSILTAKPIVAGLCALAILEFKPHSVKVLDSSIISSL</sequence>
<dbReference type="OrthoDB" id="10612901at2759"/>
<dbReference type="Proteomes" id="UP000478052">
    <property type="component" value="Unassembled WGS sequence"/>
</dbReference>
<keyword evidence="2" id="KW-1185">Reference proteome</keyword>
<dbReference type="AlphaFoldDB" id="A0A6G0ZAU1"/>
<evidence type="ECO:0000313" key="1">
    <source>
        <dbReference type="EMBL" id="KAF0767739.1"/>
    </source>
</evidence>
<organism evidence="1 2">
    <name type="scientific">Aphis craccivora</name>
    <name type="common">Cowpea aphid</name>
    <dbReference type="NCBI Taxonomy" id="307492"/>
    <lineage>
        <taxon>Eukaryota</taxon>
        <taxon>Metazoa</taxon>
        <taxon>Ecdysozoa</taxon>
        <taxon>Arthropoda</taxon>
        <taxon>Hexapoda</taxon>
        <taxon>Insecta</taxon>
        <taxon>Pterygota</taxon>
        <taxon>Neoptera</taxon>
        <taxon>Paraneoptera</taxon>
        <taxon>Hemiptera</taxon>
        <taxon>Sternorrhyncha</taxon>
        <taxon>Aphidomorpha</taxon>
        <taxon>Aphidoidea</taxon>
        <taxon>Aphididae</taxon>
        <taxon>Aphidini</taxon>
        <taxon>Aphis</taxon>
        <taxon>Aphis</taxon>
    </lineage>
</organism>
<comment type="caution">
    <text evidence="1">The sequence shown here is derived from an EMBL/GenBank/DDBJ whole genome shotgun (WGS) entry which is preliminary data.</text>
</comment>
<name>A0A6G0ZAU1_APHCR</name>